<keyword evidence="8 12" id="KW-0798">TonB box</keyword>
<evidence type="ECO:0000259" key="14">
    <source>
        <dbReference type="Pfam" id="PF00593"/>
    </source>
</evidence>
<keyword evidence="7" id="KW-0406">Ion transport</keyword>
<dbReference type="PANTHER" id="PTHR32552">
    <property type="entry name" value="FERRICHROME IRON RECEPTOR-RELATED"/>
    <property type="match status" value="1"/>
</dbReference>
<dbReference type="GO" id="GO:0009279">
    <property type="term" value="C:cell outer membrane"/>
    <property type="evidence" value="ECO:0007669"/>
    <property type="project" value="UniProtKB-SubCell"/>
</dbReference>
<proteinExistence type="inferred from homology"/>
<evidence type="ECO:0000256" key="10">
    <source>
        <dbReference type="ARBA" id="ARBA00023237"/>
    </source>
</evidence>
<gene>
    <name evidence="16" type="ORF">SAMN05216452_1622</name>
</gene>
<evidence type="ECO:0000313" key="16">
    <source>
        <dbReference type="EMBL" id="SEB48955.1"/>
    </source>
</evidence>
<dbReference type="PANTHER" id="PTHR32552:SF81">
    <property type="entry name" value="TONB-DEPENDENT OUTER MEMBRANE RECEPTOR"/>
    <property type="match status" value="1"/>
</dbReference>
<protein>
    <submittedName>
        <fullName evidence="16">Iron complex outermembrane recepter protein</fullName>
    </submittedName>
</protein>
<sequence length="709" mass="76345">MVGNKGTLLASTFLGGALLGGAAGFPAHADEDAATVLPVLTVTALKRIEAAHELAGSVTVVEGDDPVSNAVDPGAALTRSAPNFYFGGFGQPGLDFVNMRGIGPLGQPANSLDNSVGFATNGAGTSAFGFPPSLLDVERIEVLRGPQGTLFGRNAMGGAVNVVTRPADGEHEVRLTGEVGTEGYALGEAVIGGWLQEGVLAGRGALRYQKQDGDVPNVVIGGEEGALDIAAARGTLRYTPTDDLSVNLVLGFDRDERHNNYNMYLEAPGFPVSGSDVIPENRRTRAEATLEIEKEFEAFRLTSISNYQNIRLNGLVDVTDAVLFDGAYGYVPTPGQDNSHSDEREQIFSQELRLNSSEDAEISWVAGVHYFFSDYASDRNQDSTYSPYSSGIFNTGIRSQTVSAFGDVTVPVTERLKVSGGLRLAHDRQRLDLDYTGKGFPGTVSAFSQDGEISDTYLTGRMAVSYDFSHDWMGYASVSHGYASGGFERFTLNAPVGRPTIPFRPSNVWSYEAGLKASLLDERLDLSISAFYNDVRDGQLVAYDTSQLPITFSFVNQDYESYGMELQGRAAITDALSLGAGLGFTISRIKNVGADAVPGTFDGNRVPNAPKFTASADIDYRFWEDFHFNAQYQYVGKRSVDIQNTADLDDYHMVNMRLGWSRDGLDIYAFANNLLDERPVYFGSTYSPTVHTATVGPGRVVGVGVSKTF</sequence>
<keyword evidence="17" id="KW-1185">Reference proteome</keyword>
<dbReference type="InterPro" id="IPR012910">
    <property type="entry name" value="Plug_dom"/>
</dbReference>
<dbReference type="Proteomes" id="UP000199064">
    <property type="component" value="Unassembled WGS sequence"/>
</dbReference>
<evidence type="ECO:0000256" key="2">
    <source>
        <dbReference type="ARBA" id="ARBA00022448"/>
    </source>
</evidence>
<organism evidence="16 17">
    <name type="scientific">Nitratireductor aquibiodomus</name>
    <dbReference type="NCBI Taxonomy" id="204799"/>
    <lineage>
        <taxon>Bacteria</taxon>
        <taxon>Pseudomonadati</taxon>
        <taxon>Pseudomonadota</taxon>
        <taxon>Alphaproteobacteria</taxon>
        <taxon>Hyphomicrobiales</taxon>
        <taxon>Phyllobacteriaceae</taxon>
        <taxon>Nitratireductor</taxon>
    </lineage>
</organism>
<evidence type="ECO:0000259" key="15">
    <source>
        <dbReference type="Pfam" id="PF07715"/>
    </source>
</evidence>
<evidence type="ECO:0000313" key="17">
    <source>
        <dbReference type="Proteomes" id="UP000199064"/>
    </source>
</evidence>
<keyword evidence="9 11" id="KW-0472">Membrane</keyword>
<evidence type="ECO:0000256" key="3">
    <source>
        <dbReference type="ARBA" id="ARBA00022452"/>
    </source>
</evidence>
<evidence type="ECO:0000256" key="7">
    <source>
        <dbReference type="ARBA" id="ARBA00023065"/>
    </source>
</evidence>
<evidence type="ECO:0000256" key="11">
    <source>
        <dbReference type="PROSITE-ProRule" id="PRU01360"/>
    </source>
</evidence>
<name>A0A1H4JSP9_9HYPH</name>
<keyword evidence="13" id="KW-0732">Signal</keyword>
<keyword evidence="5 11" id="KW-0812">Transmembrane</keyword>
<evidence type="ECO:0000256" key="8">
    <source>
        <dbReference type="ARBA" id="ARBA00023077"/>
    </source>
</evidence>
<keyword evidence="4" id="KW-0410">Iron transport</keyword>
<evidence type="ECO:0000256" key="12">
    <source>
        <dbReference type="RuleBase" id="RU003357"/>
    </source>
</evidence>
<evidence type="ECO:0000256" key="5">
    <source>
        <dbReference type="ARBA" id="ARBA00022692"/>
    </source>
</evidence>
<keyword evidence="10 11" id="KW-0998">Cell outer membrane</keyword>
<dbReference type="Gene3D" id="2.40.170.20">
    <property type="entry name" value="TonB-dependent receptor, beta-barrel domain"/>
    <property type="match status" value="1"/>
</dbReference>
<evidence type="ECO:0000256" key="1">
    <source>
        <dbReference type="ARBA" id="ARBA00004571"/>
    </source>
</evidence>
<comment type="subcellular location">
    <subcellularLocation>
        <location evidence="1 11">Cell outer membrane</location>
        <topology evidence="1 11">Multi-pass membrane protein</topology>
    </subcellularLocation>
</comment>
<evidence type="ECO:0000256" key="4">
    <source>
        <dbReference type="ARBA" id="ARBA00022496"/>
    </source>
</evidence>
<dbReference type="Pfam" id="PF07715">
    <property type="entry name" value="Plug"/>
    <property type="match status" value="1"/>
</dbReference>
<dbReference type="PROSITE" id="PS52016">
    <property type="entry name" value="TONB_DEPENDENT_REC_3"/>
    <property type="match status" value="1"/>
</dbReference>
<accession>A0A1H4JSP9</accession>
<keyword evidence="3 11" id="KW-1134">Transmembrane beta strand</keyword>
<dbReference type="InterPro" id="IPR036942">
    <property type="entry name" value="Beta-barrel_TonB_sf"/>
</dbReference>
<evidence type="ECO:0000256" key="9">
    <source>
        <dbReference type="ARBA" id="ARBA00023136"/>
    </source>
</evidence>
<comment type="similarity">
    <text evidence="11 12">Belongs to the TonB-dependent receptor family.</text>
</comment>
<feature type="domain" description="TonB-dependent receptor-like beta-barrel" evidence="14">
    <location>
        <begin position="240"/>
        <end position="674"/>
    </location>
</feature>
<dbReference type="SUPFAM" id="SSF56935">
    <property type="entry name" value="Porins"/>
    <property type="match status" value="1"/>
</dbReference>
<dbReference type="GO" id="GO:0006826">
    <property type="term" value="P:iron ion transport"/>
    <property type="evidence" value="ECO:0007669"/>
    <property type="project" value="UniProtKB-KW"/>
</dbReference>
<dbReference type="InterPro" id="IPR000531">
    <property type="entry name" value="Beta-barrel_TonB"/>
</dbReference>
<evidence type="ECO:0000256" key="13">
    <source>
        <dbReference type="SAM" id="SignalP"/>
    </source>
</evidence>
<reference evidence="17" key="1">
    <citation type="submission" date="2016-10" db="EMBL/GenBank/DDBJ databases">
        <authorList>
            <person name="Varghese N."/>
            <person name="Submissions S."/>
        </authorList>
    </citation>
    <scope>NUCLEOTIDE SEQUENCE [LARGE SCALE GENOMIC DNA]</scope>
    <source>
        <strain evidence="17">ES.061</strain>
    </source>
</reference>
<feature type="signal peptide" evidence="13">
    <location>
        <begin position="1"/>
        <end position="29"/>
    </location>
</feature>
<dbReference type="AlphaFoldDB" id="A0A1H4JSP9"/>
<dbReference type="InterPro" id="IPR039426">
    <property type="entry name" value="TonB-dep_rcpt-like"/>
</dbReference>
<dbReference type="Pfam" id="PF00593">
    <property type="entry name" value="TonB_dep_Rec_b-barrel"/>
    <property type="match status" value="1"/>
</dbReference>
<keyword evidence="2 11" id="KW-0813">Transport</keyword>
<dbReference type="RefSeq" id="WP_090328088.1">
    <property type="nucleotide sequence ID" value="NZ_FNSL01000001.1"/>
</dbReference>
<keyword evidence="6" id="KW-0408">Iron</keyword>
<feature type="chain" id="PRO_5011587293" evidence="13">
    <location>
        <begin position="30"/>
        <end position="709"/>
    </location>
</feature>
<dbReference type="EMBL" id="FNSL01000001">
    <property type="protein sequence ID" value="SEB48955.1"/>
    <property type="molecule type" value="Genomic_DNA"/>
</dbReference>
<feature type="domain" description="TonB-dependent receptor plug" evidence="15">
    <location>
        <begin position="53"/>
        <end position="159"/>
    </location>
</feature>
<evidence type="ECO:0000256" key="6">
    <source>
        <dbReference type="ARBA" id="ARBA00023004"/>
    </source>
</evidence>